<dbReference type="EMBL" id="JBBNAE010000010">
    <property type="protein sequence ID" value="KAK9091679.1"/>
    <property type="molecule type" value="Genomic_DNA"/>
</dbReference>
<dbReference type="PANTHER" id="PTHR34056:SF1">
    <property type="entry name" value="GPI-ANCHORED PROTEIN"/>
    <property type="match status" value="1"/>
</dbReference>
<dbReference type="Pfam" id="PF19160">
    <property type="entry name" value="SPARK"/>
    <property type="match status" value="1"/>
</dbReference>
<sequence length="329" mass="35466">MGHLHLLLLLPCFTLFFLLSHPDPSLAFPPLPQSDPLSIQPFRPTNQTTPTTIPAFPEQSDLSTCPLDLPTDLFHAISSACSASSPVLTRSNCCPALAASLYSAYSATALRRAAASPAAASPLDLPLLPDDSETCVENLEKALKGKGIQLKKPNETCDVVYCYCGIRLHPLTCPESFTVTKQGGLVGHDNVKALERACLNEDGNSSIAACSKCLKSLYKLTQGPRVTNTSRSSDRKTKMHSRDCHLMGLTWLLAKNRTAYIPTVTSVIRALMMNTNGSDFPKSCSLASDGMPLAVDSAELDGHSSSITHRYHVALIAVPLFTTLSFMLF</sequence>
<gene>
    <name evidence="3" type="ORF">Sjap_024856</name>
</gene>
<reference evidence="3 4" key="1">
    <citation type="submission" date="2024-01" db="EMBL/GenBank/DDBJ databases">
        <title>Genome assemblies of Stephania.</title>
        <authorList>
            <person name="Yang L."/>
        </authorList>
    </citation>
    <scope>NUCLEOTIDE SEQUENCE [LARGE SCALE GENOMIC DNA]</scope>
    <source>
        <strain evidence="3">QJT</strain>
        <tissue evidence="3">Leaf</tissue>
    </source>
</reference>
<proteinExistence type="predicted"/>
<evidence type="ECO:0000313" key="4">
    <source>
        <dbReference type="Proteomes" id="UP001417504"/>
    </source>
</evidence>
<dbReference type="AlphaFoldDB" id="A0AAP0HLX1"/>
<feature type="signal peptide" evidence="1">
    <location>
        <begin position="1"/>
        <end position="27"/>
    </location>
</feature>
<organism evidence="3 4">
    <name type="scientific">Stephania japonica</name>
    <dbReference type="NCBI Taxonomy" id="461633"/>
    <lineage>
        <taxon>Eukaryota</taxon>
        <taxon>Viridiplantae</taxon>
        <taxon>Streptophyta</taxon>
        <taxon>Embryophyta</taxon>
        <taxon>Tracheophyta</taxon>
        <taxon>Spermatophyta</taxon>
        <taxon>Magnoliopsida</taxon>
        <taxon>Ranunculales</taxon>
        <taxon>Menispermaceae</taxon>
        <taxon>Menispermoideae</taxon>
        <taxon>Cissampelideae</taxon>
        <taxon>Stephania</taxon>
    </lineage>
</organism>
<keyword evidence="4" id="KW-1185">Reference proteome</keyword>
<feature type="chain" id="PRO_5043018110" description="SPARK domain-containing protein" evidence="1">
    <location>
        <begin position="28"/>
        <end position="329"/>
    </location>
</feature>
<dbReference type="InterPro" id="IPR040376">
    <property type="entry name" value="At4g28100-like"/>
</dbReference>
<evidence type="ECO:0000256" key="1">
    <source>
        <dbReference type="SAM" id="SignalP"/>
    </source>
</evidence>
<dbReference type="InterPro" id="IPR043891">
    <property type="entry name" value="SPARK"/>
</dbReference>
<evidence type="ECO:0000313" key="3">
    <source>
        <dbReference type="EMBL" id="KAK9091679.1"/>
    </source>
</evidence>
<feature type="domain" description="SPARK" evidence="2">
    <location>
        <begin position="62"/>
        <end position="230"/>
    </location>
</feature>
<protein>
    <recommendedName>
        <fullName evidence="2">SPARK domain-containing protein</fullName>
    </recommendedName>
</protein>
<name>A0AAP0HLX1_9MAGN</name>
<keyword evidence="1" id="KW-0732">Signal</keyword>
<dbReference type="PANTHER" id="PTHR34056">
    <property type="entry name" value="GPI-ANCHORED PROTEIN"/>
    <property type="match status" value="1"/>
</dbReference>
<dbReference type="Proteomes" id="UP001417504">
    <property type="component" value="Unassembled WGS sequence"/>
</dbReference>
<evidence type="ECO:0000259" key="2">
    <source>
        <dbReference type="Pfam" id="PF19160"/>
    </source>
</evidence>
<accession>A0AAP0HLX1</accession>
<comment type="caution">
    <text evidence="3">The sequence shown here is derived from an EMBL/GenBank/DDBJ whole genome shotgun (WGS) entry which is preliminary data.</text>
</comment>